<comment type="caution">
    <text evidence="1">The sequence shown here is derived from an EMBL/GenBank/DDBJ whole genome shotgun (WGS) entry which is preliminary data.</text>
</comment>
<dbReference type="Gene3D" id="2.60.120.10">
    <property type="entry name" value="Jelly Rolls"/>
    <property type="match status" value="1"/>
</dbReference>
<gene>
    <name evidence="1" type="ORF">B296_00019741</name>
</gene>
<evidence type="ECO:0000313" key="1">
    <source>
        <dbReference type="EMBL" id="RRT75725.1"/>
    </source>
</evidence>
<dbReference type="EMBL" id="AMZH03002395">
    <property type="protein sequence ID" value="RRT75725.1"/>
    <property type="molecule type" value="Genomic_DNA"/>
</dbReference>
<dbReference type="InterPro" id="IPR014710">
    <property type="entry name" value="RmlC-like_jellyroll"/>
</dbReference>
<evidence type="ECO:0000313" key="2">
    <source>
        <dbReference type="Proteomes" id="UP000287651"/>
    </source>
</evidence>
<sequence length="143" mass="16616">MSHYRIEKAYCRVPSEQLQKYFDQFNEQLQCVDVAVLPFNREVMGHRSRTVFYGKLCQGLATGYSGVLCGDDSGTTRELRINHFMGKVSDLRGMPTEVLMNSYCISKDEARRLKLVLFAPKFERKAKSFGVMQWRVLIRLEFC</sequence>
<name>A0A427AHM4_ENSVE</name>
<dbReference type="AlphaFoldDB" id="A0A427AHM4"/>
<accession>A0A427AHM4</accession>
<protein>
    <submittedName>
        <fullName evidence="1">Uncharacterized protein</fullName>
    </submittedName>
</protein>
<dbReference type="Proteomes" id="UP000287651">
    <property type="component" value="Unassembled WGS sequence"/>
</dbReference>
<reference evidence="1 2" key="1">
    <citation type="journal article" date="2014" name="Agronomy (Basel)">
        <title>A Draft Genome Sequence for Ensete ventricosum, the Drought-Tolerant Tree Against Hunger.</title>
        <authorList>
            <person name="Harrison J."/>
            <person name="Moore K.A."/>
            <person name="Paszkiewicz K."/>
            <person name="Jones T."/>
            <person name="Grant M."/>
            <person name="Ambacheew D."/>
            <person name="Muzemil S."/>
            <person name="Studholme D.J."/>
        </authorList>
    </citation>
    <scope>NUCLEOTIDE SEQUENCE [LARGE SCALE GENOMIC DNA]</scope>
</reference>
<organism evidence="1 2">
    <name type="scientific">Ensete ventricosum</name>
    <name type="common">Abyssinian banana</name>
    <name type="synonym">Musa ensete</name>
    <dbReference type="NCBI Taxonomy" id="4639"/>
    <lineage>
        <taxon>Eukaryota</taxon>
        <taxon>Viridiplantae</taxon>
        <taxon>Streptophyta</taxon>
        <taxon>Embryophyta</taxon>
        <taxon>Tracheophyta</taxon>
        <taxon>Spermatophyta</taxon>
        <taxon>Magnoliopsida</taxon>
        <taxon>Liliopsida</taxon>
        <taxon>Zingiberales</taxon>
        <taxon>Musaceae</taxon>
        <taxon>Ensete</taxon>
    </lineage>
</organism>
<proteinExistence type="predicted"/>